<dbReference type="InterPro" id="IPR013877">
    <property type="entry name" value="YAP-bd/ALF4/Glomulin"/>
</dbReference>
<dbReference type="PANTHER" id="PTHR15430">
    <property type="entry name" value="GLOMULIN"/>
    <property type="match status" value="1"/>
</dbReference>
<evidence type="ECO:0000313" key="2">
    <source>
        <dbReference type="EMBL" id="KAG0256980.1"/>
    </source>
</evidence>
<dbReference type="InterPro" id="IPR019516">
    <property type="entry name" value="Glomulin/ALF4"/>
</dbReference>
<dbReference type="PANTHER" id="PTHR15430:SF1">
    <property type="entry name" value="GLOMULIN"/>
    <property type="match status" value="1"/>
</dbReference>
<keyword evidence="3" id="KW-1185">Reference proteome</keyword>
<dbReference type="GO" id="GO:0055105">
    <property type="term" value="F:ubiquitin-protein transferase inhibitor activity"/>
    <property type="evidence" value="ECO:0007669"/>
    <property type="project" value="TreeGrafter"/>
</dbReference>
<sequence length="678" mass="76946">MDIEQETSPREAFLECQHMLSTIDWTDVLLQPQGAADALLMFDKHMTDMLQGTLGNTKKLESRALSEILMAYLCALQRLRLYLSAEPESPVAKAYKGDPELLIAIEESILRHVDALISSTVTEWQGRQKFELRLDPKDENELNNQHYLLIYVLLRILDQWVSPEPMNASVAYFERNYPRYHVQRPSKASSPESQSLSSEAKASATAKERVLQHLSKAMDFARRCHLSVESLLAWKPTPVFTTGVSEEDDSFDEDALIEDNFPLSETGICVLVAGMIYNMCCRERASPKGGDDANNNHINNHTNVDYSLPMALAQDWVFTQAGGLASGFLTSETSQFQMADKALLVLLYAIDHLPADHLAMERMDACTMDSATDRMGLFQIFQVMVTFAATCPSSQHRFLTFQGLDHLIQASQDEVKLYCLEQLISPQCPFETMRAASINLLKGCVERGFQRYEDGKKTEAIDQRQQQQQQPLPPRSVFASPLLLKAFQTHLWRVDGNAFARDPLEDEDKWEEQYDTFMHALNFYLYLLIRDSESENLTEVWLTSNVRETHHKFVSLLKKRADALHAAYQAGIAEKQVNEAGDGPSAEASMKEGDLPTHTIQESKHGVLQVDIEYETSGDEEMEEVEVGARQKSKRKTKASRIKESTLPELFQKLLRVELIQELLSTIIQKTRHLLQED</sequence>
<proteinExistence type="predicted"/>
<feature type="compositionally biased region" description="Basic residues" evidence="1">
    <location>
        <begin position="631"/>
        <end position="640"/>
    </location>
</feature>
<name>A0A9P6PZ07_9FUNG</name>
<gene>
    <name evidence="2" type="ORF">DFQ27_005369</name>
</gene>
<dbReference type="GO" id="GO:0005737">
    <property type="term" value="C:cytoplasm"/>
    <property type="evidence" value="ECO:0007669"/>
    <property type="project" value="TreeGrafter"/>
</dbReference>
<dbReference type="AlphaFoldDB" id="A0A9P6PZ07"/>
<evidence type="ECO:0000313" key="3">
    <source>
        <dbReference type="Proteomes" id="UP000807716"/>
    </source>
</evidence>
<evidence type="ECO:0000256" key="1">
    <source>
        <dbReference type="SAM" id="MobiDB-lite"/>
    </source>
</evidence>
<dbReference type="EMBL" id="JAAAJB010000381">
    <property type="protein sequence ID" value="KAG0256980.1"/>
    <property type="molecule type" value="Genomic_DNA"/>
</dbReference>
<comment type="caution">
    <text evidence="2">The sequence shown here is derived from an EMBL/GenBank/DDBJ whole genome shotgun (WGS) entry which is preliminary data.</text>
</comment>
<protein>
    <submittedName>
        <fullName evidence="2">Uncharacterized protein</fullName>
    </submittedName>
</protein>
<dbReference type="OrthoDB" id="5396786at2759"/>
<dbReference type="Pfam" id="PF08568">
    <property type="entry name" value="Kinetochor_Ybp2"/>
    <property type="match status" value="1"/>
</dbReference>
<reference evidence="2" key="1">
    <citation type="journal article" date="2020" name="Fungal Divers.">
        <title>Resolving the Mortierellaceae phylogeny through synthesis of multi-gene phylogenetics and phylogenomics.</title>
        <authorList>
            <person name="Vandepol N."/>
            <person name="Liber J."/>
            <person name="Desiro A."/>
            <person name="Na H."/>
            <person name="Kennedy M."/>
            <person name="Barry K."/>
            <person name="Grigoriev I.V."/>
            <person name="Miller A.N."/>
            <person name="O'Donnell K."/>
            <person name="Stajich J.E."/>
            <person name="Bonito G."/>
        </authorList>
    </citation>
    <scope>NUCLEOTIDE SEQUENCE</scope>
    <source>
        <strain evidence="2">BC1065</strain>
    </source>
</reference>
<organism evidence="2 3">
    <name type="scientific">Actinomortierella ambigua</name>
    <dbReference type="NCBI Taxonomy" id="1343610"/>
    <lineage>
        <taxon>Eukaryota</taxon>
        <taxon>Fungi</taxon>
        <taxon>Fungi incertae sedis</taxon>
        <taxon>Mucoromycota</taxon>
        <taxon>Mortierellomycotina</taxon>
        <taxon>Mortierellomycetes</taxon>
        <taxon>Mortierellales</taxon>
        <taxon>Mortierellaceae</taxon>
        <taxon>Actinomortierella</taxon>
    </lineage>
</organism>
<dbReference type="Proteomes" id="UP000807716">
    <property type="component" value="Unassembled WGS sequence"/>
</dbReference>
<feature type="region of interest" description="Disordered" evidence="1">
    <location>
        <begin position="619"/>
        <end position="642"/>
    </location>
</feature>
<accession>A0A9P6PZ07</accession>